<dbReference type="InterPro" id="IPR036425">
    <property type="entry name" value="MoaB/Mog-like_dom_sf"/>
</dbReference>
<dbReference type="PANTHER" id="PTHR47675">
    <property type="entry name" value="MOLYBDOPTERIN BINDING DOMAIN PROTEIN (AFU_ORTHOLOGUE AFUA_5G11210)"/>
    <property type="match status" value="1"/>
</dbReference>
<dbReference type="GO" id="GO:0042726">
    <property type="term" value="P:flavin-containing compound metabolic process"/>
    <property type="evidence" value="ECO:0007669"/>
    <property type="project" value="TreeGrafter"/>
</dbReference>
<evidence type="ECO:0000313" key="3">
    <source>
        <dbReference type="Proteomes" id="UP000789405"/>
    </source>
</evidence>
<dbReference type="Proteomes" id="UP000789405">
    <property type="component" value="Unassembled WGS sequence"/>
</dbReference>
<accession>A0A9N9CGZ9</accession>
<dbReference type="EMBL" id="CAJVPY010003774">
    <property type="protein sequence ID" value="CAG8601379.1"/>
    <property type="molecule type" value="Genomic_DNA"/>
</dbReference>
<keyword evidence="3" id="KW-1185">Reference proteome</keyword>
<dbReference type="Pfam" id="PF24102">
    <property type="entry name" value="FLAD1_M"/>
    <property type="match status" value="1"/>
</dbReference>
<dbReference type="InterPro" id="IPR001453">
    <property type="entry name" value="MoaB/Mog_dom"/>
</dbReference>
<dbReference type="AlphaFoldDB" id="A0A9N9CGZ9"/>
<dbReference type="SMART" id="SM00852">
    <property type="entry name" value="MoCF_biosynth"/>
    <property type="match status" value="1"/>
</dbReference>
<dbReference type="PANTHER" id="PTHR47675:SF1">
    <property type="entry name" value="MOLYBDOPTERIN BINDING DOMAIN PROTEIN (AFU_ORTHOLOGUE AFUA_5G11210)"/>
    <property type="match status" value="1"/>
</dbReference>
<reference evidence="2" key="1">
    <citation type="submission" date="2021-06" db="EMBL/GenBank/DDBJ databases">
        <authorList>
            <person name="Kallberg Y."/>
            <person name="Tangrot J."/>
            <person name="Rosling A."/>
        </authorList>
    </citation>
    <scope>NUCLEOTIDE SEQUENCE</scope>
    <source>
        <strain evidence="2">MA453B</strain>
    </source>
</reference>
<dbReference type="Pfam" id="PF00994">
    <property type="entry name" value="MoCF_biosynth"/>
    <property type="match status" value="1"/>
</dbReference>
<evidence type="ECO:0000259" key="1">
    <source>
        <dbReference type="SMART" id="SM00852"/>
    </source>
</evidence>
<dbReference type="Gene3D" id="3.40.980.10">
    <property type="entry name" value="MoaB/Mog-like domain"/>
    <property type="match status" value="1"/>
</dbReference>
<dbReference type="GO" id="GO:0047884">
    <property type="term" value="F:FAD diphosphatase activity"/>
    <property type="evidence" value="ECO:0007669"/>
    <property type="project" value="TreeGrafter"/>
</dbReference>
<organism evidence="2 3">
    <name type="scientific">Dentiscutata erythropus</name>
    <dbReference type="NCBI Taxonomy" id="1348616"/>
    <lineage>
        <taxon>Eukaryota</taxon>
        <taxon>Fungi</taxon>
        <taxon>Fungi incertae sedis</taxon>
        <taxon>Mucoromycota</taxon>
        <taxon>Glomeromycotina</taxon>
        <taxon>Glomeromycetes</taxon>
        <taxon>Diversisporales</taxon>
        <taxon>Gigasporaceae</taxon>
        <taxon>Dentiscutata</taxon>
    </lineage>
</organism>
<dbReference type="InterPro" id="IPR056596">
    <property type="entry name" value="FLAD1_M"/>
</dbReference>
<feature type="domain" description="MoaB/Mog" evidence="1">
    <location>
        <begin position="32"/>
        <end position="205"/>
    </location>
</feature>
<proteinExistence type="predicted"/>
<dbReference type="SUPFAM" id="SSF53218">
    <property type="entry name" value="Molybdenum cofactor biosynthesis proteins"/>
    <property type="match status" value="1"/>
</dbReference>
<dbReference type="OrthoDB" id="448496at2759"/>
<protein>
    <submittedName>
        <fullName evidence="2">12758_t:CDS:1</fullName>
    </submittedName>
</protein>
<evidence type="ECO:0000313" key="2">
    <source>
        <dbReference type="EMBL" id="CAG8601379.1"/>
    </source>
</evidence>
<dbReference type="CDD" id="cd00885">
    <property type="entry name" value="cinA"/>
    <property type="match status" value="1"/>
</dbReference>
<comment type="caution">
    <text evidence="2">The sequence shown here is derived from an EMBL/GenBank/DDBJ whole genome shotgun (WGS) entry which is preliminary data.</text>
</comment>
<gene>
    <name evidence="2" type="ORF">DERYTH_LOCUS7660</name>
</gene>
<sequence>MVEPKQEEKSTNASFITPISELQYRSFPKTAACLVIGDEILNGKTADTNSGFFAKFCFNLGIDLKRIEVIPDEEEVIIESVRRLSSDFDFVVTSGGIGSTHDDITYSSIARAFNLSLNYHQPTIDRMAEAIRNTPQLKMLRNETKEAVEARKRMALFPQPSLVVFPNEKLWVPIVIVNDNVHILPGIPNLFRGLLSGYSKYLNGGKKFVRRFIKTYQPESFIAPVLTEFQEKLKDFGIKIGSYPKLARNKAWVVVSLLARETNSQVVENIEKIAKEIAEKIDGFIIEDSEDEIIVFEKTKNSSKL</sequence>
<name>A0A9N9CGZ9_9GLOM</name>